<evidence type="ECO:0000259" key="2">
    <source>
        <dbReference type="PROSITE" id="PS51208"/>
    </source>
</evidence>
<sequence length="837" mass="90296">MNKLQNVEKFLKRGLKNKVKLSLATMVAFMITGVVTYSAESNFIEKDDGNTEVLLILNGNFGSSDNKKVENIGTFISDDKPVKPSIPWIPINPSIPVTPADNTITITENKNTTETAFTVEKDKKIVINNGVTVTVTSDVKAVNKGTGISPDWQYDKIVAGIVNNGGIAENNGTIDIQGSVDTEIGDNGDTVKTGEGYGVYQTSGTFTNNGTIKIQGNGFDGDGDKSFETKGGVGVYVAGGTATNNGTITANGSFNLTDGSIGLPMGIGMKAVDGAIVNGGLIENQHFSMYVEGKGTATNNGTINTELFGLVAIDGGNAINNGTINAWFDKTGEAGKGLFASSYKGITTTITNSETGVVYGSVTAEGTGATVINNGTIYGEKIEANKGTIVNNGTITGEATKPVINVDGGKFIQGGNGKLEADTFNGDIYISGTVANNNFNDAIVKEDSIIVDNLNGEVKSDSFMFNAKLDVNDVVLVRKDFHELTNKSEIADFLEGAYDPSAWENVYLVDLLNNYQYITNANDFYKATNATFGNDLLPNLSKQTLDMIKVNKTLLVDNIFNVDTNKDLRVIGGANYSNKDVDSTNLSGYDMTISQVFFGADKAISDNQRLGAVINVGKLEADFDFNNANREDTFGQLNLYSIYQKDNLKIVNNLFGGMSTGDYNRTLAFQNIYSESDSDLHTNYFGLNNMVSYKIPLDSFYITPKAELNFTYMSADGIDESGRYGLKSSDMNTNSIEGVIGVELGKDIIFDNNLKLTLKTYGNINHEFGEPNKEMEVKFKNVTGNSIKLDKYDNDDTTFDLGVKAELGTDSIKGYVQYNYNSDVDENTISSGILYKF</sequence>
<dbReference type="InterPro" id="IPR036709">
    <property type="entry name" value="Autotransporte_beta_dom_sf"/>
</dbReference>
<keyword evidence="1" id="KW-0812">Transmembrane</keyword>
<organism evidence="3 4">
    <name type="scientific">Candidatus Fusobacterium pullicola</name>
    <dbReference type="NCBI Taxonomy" id="2838601"/>
    <lineage>
        <taxon>Bacteria</taxon>
        <taxon>Fusobacteriati</taxon>
        <taxon>Fusobacteriota</taxon>
        <taxon>Fusobacteriia</taxon>
        <taxon>Fusobacteriales</taxon>
        <taxon>Fusobacteriaceae</taxon>
        <taxon>Fusobacterium</taxon>
    </lineage>
</organism>
<dbReference type="SMART" id="SM00869">
    <property type="entry name" value="Autotransporter"/>
    <property type="match status" value="1"/>
</dbReference>
<dbReference type="Pfam" id="PF03797">
    <property type="entry name" value="Autotransporter"/>
    <property type="match status" value="1"/>
</dbReference>
<gene>
    <name evidence="3" type="ORF">IAA47_09735</name>
</gene>
<keyword evidence="1" id="KW-0472">Membrane</keyword>
<dbReference type="SUPFAM" id="SSF103515">
    <property type="entry name" value="Autotransporter"/>
    <property type="match status" value="1"/>
</dbReference>
<reference evidence="3" key="2">
    <citation type="submission" date="2021-04" db="EMBL/GenBank/DDBJ databases">
        <authorList>
            <person name="Gilroy R."/>
        </authorList>
    </citation>
    <scope>NUCLEOTIDE SEQUENCE</scope>
    <source>
        <strain evidence="3">A6-441</strain>
    </source>
</reference>
<protein>
    <submittedName>
        <fullName evidence="3">Autotransporter domain-containing protein</fullName>
    </submittedName>
</protein>
<evidence type="ECO:0000313" key="4">
    <source>
        <dbReference type="Proteomes" id="UP000724657"/>
    </source>
</evidence>
<keyword evidence="1" id="KW-1133">Transmembrane helix</keyword>
<dbReference type="InterPro" id="IPR005546">
    <property type="entry name" value="Autotransporte_beta"/>
</dbReference>
<feature type="domain" description="Autotransporter" evidence="2">
    <location>
        <begin position="563"/>
        <end position="837"/>
    </location>
</feature>
<evidence type="ECO:0000313" key="3">
    <source>
        <dbReference type="EMBL" id="MBU3843241.1"/>
    </source>
</evidence>
<name>A0A9E2KZT6_9FUSO</name>
<comment type="caution">
    <text evidence="3">The sequence shown here is derived from an EMBL/GenBank/DDBJ whole genome shotgun (WGS) entry which is preliminary data.</text>
</comment>
<dbReference type="EMBL" id="JAHLFN010000086">
    <property type="protein sequence ID" value="MBU3843241.1"/>
    <property type="molecule type" value="Genomic_DNA"/>
</dbReference>
<dbReference type="Gene3D" id="2.40.128.130">
    <property type="entry name" value="Autotransporter beta-domain"/>
    <property type="match status" value="1"/>
</dbReference>
<feature type="transmembrane region" description="Helical" evidence="1">
    <location>
        <begin position="21"/>
        <end position="39"/>
    </location>
</feature>
<dbReference type="Proteomes" id="UP000724657">
    <property type="component" value="Unassembled WGS sequence"/>
</dbReference>
<dbReference type="AlphaFoldDB" id="A0A9E2KZT6"/>
<reference evidence="3" key="1">
    <citation type="journal article" date="2021" name="PeerJ">
        <title>Extensive microbial diversity within the chicken gut microbiome revealed by metagenomics and culture.</title>
        <authorList>
            <person name="Gilroy R."/>
            <person name="Ravi A."/>
            <person name="Getino M."/>
            <person name="Pursley I."/>
            <person name="Horton D.L."/>
            <person name="Alikhan N.F."/>
            <person name="Baker D."/>
            <person name="Gharbi K."/>
            <person name="Hall N."/>
            <person name="Watson M."/>
            <person name="Adriaenssens E.M."/>
            <person name="Foster-Nyarko E."/>
            <person name="Jarju S."/>
            <person name="Secka A."/>
            <person name="Antonio M."/>
            <person name="Oren A."/>
            <person name="Chaudhuri R.R."/>
            <person name="La Ragione R."/>
            <person name="Hildebrand F."/>
            <person name="Pallen M.J."/>
        </authorList>
    </citation>
    <scope>NUCLEOTIDE SEQUENCE</scope>
    <source>
        <strain evidence="3">A6-441</strain>
    </source>
</reference>
<accession>A0A9E2KZT6</accession>
<evidence type="ECO:0000256" key="1">
    <source>
        <dbReference type="SAM" id="Phobius"/>
    </source>
</evidence>
<proteinExistence type="predicted"/>
<dbReference type="PROSITE" id="PS51208">
    <property type="entry name" value="AUTOTRANSPORTER"/>
    <property type="match status" value="1"/>
</dbReference>